<organism evidence="2 3">
    <name type="scientific">Aspergillus versicolor CBS 583.65</name>
    <dbReference type="NCBI Taxonomy" id="1036611"/>
    <lineage>
        <taxon>Eukaryota</taxon>
        <taxon>Fungi</taxon>
        <taxon>Dikarya</taxon>
        <taxon>Ascomycota</taxon>
        <taxon>Pezizomycotina</taxon>
        <taxon>Eurotiomycetes</taxon>
        <taxon>Eurotiomycetidae</taxon>
        <taxon>Eurotiales</taxon>
        <taxon>Aspergillaceae</taxon>
        <taxon>Aspergillus</taxon>
        <taxon>Aspergillus subgen. Nidulantes</taxon>
    </lineage>
</organism>
<dbReference type="PANTHER" id="PTHR46082">
    <property type="entry name" value="ATP/GTP-BINDING PROTEIN-RELATED"/>
    <property type="match status" value="1"/>
</dbReference>
<feature type="domain" description="Protein kinase" evidence="1">
    <location>
        <begin position="47"/>
        <end position="317"/>
    </location>
</feature>
<dbReference type="GO" id="GO:0005524">
    <property type="term" value="F:ATP binding"/>
    <property type="evidence" value="ECO:0007669"/>
    <property type="project" value="InterPro"/>
</dbReference>
<reference evidence="3" key="1">
    <citation type="journal article" date="2017" name="Genome Biol.">
        <title>Comparative genomics reveals high biological diversity and specific adaptations in the industrially and medically important fungal genus Aspergillus.</title>
        <authorList>
            <person name="de Vries R.P."/>
            <person name="Riley R."/>
            <person name="Wiebenga A."/>
            <person name="Aguilar-Osorio G."/>
            <person name="Amillis S."/>
            <person name="Uchima C.A."/>
            <person name="Anderluh G."/>
            <person name="Asadollahi M."/>
            <person name="Askin M."/>
            <person name="Barry K."/>
            <person name="Battaglia E."/>
            <person name="Bayram O."/>
            <person name="Benocci T."/>
            <person name="Braus-Stromeyer S.A."/>
            <person name="Caldana C."/>
            <person name="Canovas D."/>
            <person name="Cerqueira G.C."/>
            <person name="Chen F."/>
            <person name="Chen W."/>
            <person name="Choi C."/>
            <person name="Clum A."/>
            <person name="Dos Santos R.A."/>
            <person name="Damasio A.R."/>
            <person name="Diallinas G."/>
            <person name="Emri T."/>
            <person name="Fekete E."/>
            <person name="Flipphi M."/>
            <person name="Freyberg S."/>
            <person name="Gallo A."/>
            <person name="Gournas C."/>
            <person name="Habgood R."/>
            <person name="Hainaut M."/>
            <person name="Harispe M.L."/>
            <person name="Henrissat B."/>
            <person name="Hilden K.S."/>
            <person name="Hope R."/>
            <person name="Hossain A."/>
            <person name="Karabika E."/>
            <person name="Karaffa L."/>
            <person name="Karanyi Z."/>
            <person name="Krasevec N."/>
            <person name="Kuo A."/>
            <person name="Kusch H."/>
            <person name="LaButti K."/>
            <person name="Lagendijk E.L."/>
            <person name="Lapidus A."/>
            <person name="Levasseur A."/>
            <person name="Lindquist E."/>
            <person name="Lipzen A."/>
            <person name="Logrieco A.F."/>
            <person name="MacCabe A."/>
            <person name="Maekelae M.R."/>
            <person name="Malavazi I."/>
            <person name="Melin P."/>
            <person name="Meyer V."/>
            <person name="Mielnichuk N."/>
            <person name="Miskei M."/>
            <person name="Molnar A.P."/>
            <person name="Mule G."/>
            <person name="Ngan C.Y."/>
            <person name="Orejas M."/>
            <person name="Orosz E."/>
            <person name="Ouedraogo J.P."/>
            <person name="Overkamp K.M."/>
            <person name="Park H.-S."/>
            <person name="Perrone G."/>
            <person name="Piumi F."/>
            <person name="Punt P.J."/>
            <person name="Ram A.F."/>
            <person name="Ramon A."/>
            <person name="Rauscher S."/>
            <person name="Record E."/>
            <person name="Riano-Pachon D.M."/>
            <person name="Robert V."/>
            <person name="Roehrig J."/>
            <person name="Ruller R."/>
            <person name="Salamov A."/>
            <person name="Salih N.S."/>
            <person name="Samson R.A."/>
            <person name="Sandor E."/>
            <person name="Sanguinetti M."/>
            <person name="Schuetze T."/>
            <person name="Sepcic K."/>
            <person name="Shelest E."/>
            <person name="Sherlock G."/>
            <person name="Sophianopoulou V."/>
            <person name="Squina F.M."/>
            <person name="Sun H."/>
            <person name="Susca A."/>
            <person name="Todd R.B."/>
            <person name="Tsang A."/>
            <person name="Unkles S.E."/>
            <person name="van de Wiele N."/>
            <person name="van Rossen-Uffink D."/>
            <person name="Oliveira J.V."/>
            <person name="Vesth T.C."/>
            <person name="Visser J."/>
            <person name="Yu J.-H."/>
            <person name="Zhou M."/>
            <person name="Andersen M.R."/>
            <person name="Archer D.B."/>
            <person name="Baker S.E."/>
            <person name="Benoit I."/>
            <person name="Brakhage A.A."/>
            <person name="Braus G.H."/>
            <person name="Fischer R."/>
            <person name="Frisvad J.C."/>
            <person name="Goldman G.H."/>
            <person name="Houbraken J."/>
            <person name="Oakley B."/>
            <person name="Pocsi I."/>
            <person name="Scazzocchio C."/>
            <person name="Seiboth B."/>
            <person name="vanKuyk P.A."/>
            <person name="Wortman J."/>
            <person name="Dyer P.S."/>
            <person name="Grigoriev I.V."/>
        </authorList>
    </citation>
    <scope>NUCLEOTIDE SEQUENCE [LARGE SCALE GENOMIC DNA]</scope>
    <source>
        <strain evidence="3">CBS 583.65</strain>
    </source>
</reference>
<dbReference type="Proteomes" id="UP000184073">
    <property type="component" value="Unassembled WGS sequence"/>
</dbReference>
<dbReference type="SUPFAM" id="SSF56112">
    <property type="entry name" value="Protein kinase-like (PK-like)"/>
    <property type="match status" value="1"/>
</dbReference>
<dbReference type="PANTHER" id="PTHR46082:SF6">
    <property type="entry name" value="AAA+ ATPASE DOMAIN-CONTAINING PROTEIN-RELATED"/>
    <property type="match status" value="1"/>
</dbReference>
<evidence type="ECO:0000313" key="3">
    <source>
        <dbReference type="Proteomes" id="UP000184073"/>
    </source>
</evidence>
<dbReference type="Gene3D" id="1.10.510.10">
    <property type="entry name" value="Transferase(Phosphotransferase) domain 1"/>
    <property type="match status" value="1"/>
</dbReference>
<evidence type="ECO:0000313" key="2">
    <source>
        <dbReference type="EMBL" id="OJJ05741.1"/>
    </source>
</evidence>
<dbReference type="SMART" id="SM00028">
    <property type="entry name" value="TPR"/>
    <property type="match status" value="6"/>
</dbReference>
<dbReference type="VEuPathDB" id="FungiDB:ASPVEDRAFT_174970"/>
<dbReference type="RefSeq" id="XP_040671503.1">
    <property type="nucleotide sequence ID" value="XM_040808769.1"/>
</dbReference>
<dbReference type="SMART" id="SM00220">
    <property type="entry name" value="S_TKc"/>
    <property type="match status" value="1"/>
</dbReference>
<dbReference type="Gene3D" id="3.30.200.20">
    <property type="entry name" value="Phosphorylase Kinase, domain 1"/>
    <property type="match status" value="1"/>
</dbReference>
<evidence type="ECO:0000259" key="1">
    <source>
        <dbReference type="PROSITE" id="PS50011"/>
    </source>
</evidence>
<dbReference type="OrthoDB" id="10252171at2759"/>
<dbReference type="AlphaFoldDB" id="A0A1L9PW40"/>
<sequence>MATTRLPDLVNDSRLLVELHETHAHYFNVCNNTTGQLRRRAWEKETWTRTKRLGGGATGEVWLEECHTGEKVGQVRAVKVISKGSHIDVYQELETIAKFSQSTSKYEGLFVKSLGWYENDISVFLVMEHIEHGSLASHLTHPLSEDEARQITVQILEGLVCFHENEFVHRDLKPDNILVASKDPEWWVKIGDFGFSKRTSGDNSLHSFVGTQKYFAPEVLGLLPQWVGPDTEAGGRSRCTYPMDMWSLGVTVFYMLCHDYPFQGVELLEYLKGASFPIARLSQRRISQEGCEFIKALLTVDPEKRLTAAVALEDTWLKEYRGEVPSGLSEEIPSGILNRSVALPSITDASASWPMSSTWSPTPTSKEQALNSMGAISEPERLAEPRIEELRIGDPQQKTLDELRALHNSGLQLIADKNFSRAEVIFQQAADGRKAILGAHHKDRVESIQQVGVACFFQCRYQDAQRKLQFAVDVQTDSLGTTHPSTLTSSYWLSSSHLAQGKLDAALDIIERTMKIQREILGLQNKDTISSIRLCGQIYCQQEKYDDALNVLEQTADSVLGNDHATTFEAHQSLAFCLYKTKRYKEAQSVLEQIIQASPMVSEPAQSMDLLFDISQSLYEAGEYSDAQRSFERVSKYRKDTLGSAHEKTIDSARWVASSLCKQQGKASQAQDNIRQILREPLPQRTRQSVLDQLHDTGVALCNYKVYEEAYAAFRGALEGRKLLLGRRHQDTLFTASWLGRSLFHLERYDEATELLESVRKSQLDTVAAGHLHKAYTRFWLGLSLHRQGQNKAAHSYIQTAYWTLRDKLGSNDEDVILYLRCLGSSYRQLGRYASAEDTLRQALPAIRKLFGPTHEETLKTDLSLGITLYARKSYKLALESFYRVSDVQIETLGIAHERTIATYYYIGVTLDELKRYSMSEHFWKIVADGRHTLFGANHPETLDAMRSLAFSLAHQGRRGEAVTLLEQVLKARQEASGSSPAAIADAKRDLEKCIKPGLAGKWAQYWSEHKKLEYRDL</sequence>
<dbReference type="InterPro" id="IPR000719">
    <property type="entry name" value="Prot_kinase_dom"/>
</dbReference>
<dbReference type="GO" id="GO:0004672">
    <property type="term" value="F:protein kinase activity"/>
    <property type="evidence" value="ECO:0007669"/>
    <property type="project" value="InterPro"/>
</dbReference>
<dbReference type="InterPro" id="IPR011009">
    <property type="entry name" value="Kinase-like_dom_sf"/>
</dbReference>
<dbReference type="PROSITE" id="PS00108">
    <property type="entry name" value="PROTEIN_KINASE_ST"/>
    <property type="match status" value="1"/>
</dbReference>
<proteinExistence type="predicted"/>
<accession>A0A1L9PW40</accession>
<protein>
    <recommendedName>
        <fullName evidence="1">Protein kinase domain-containing protein</fullName>
    </recommendedName>
</protein>
<dbReference type="InterPro" id="IPR011990">
    <property type="entry name" value="TPR-like_helical_dom_sf"/>
</dbReference>
<dbReference type="Pfam" id="PF00069">
    <property type="entry name" value="Pkinase"/>
    <property type="match status" value="1"/>
</dbReference>
<name>A0A1L9PW40_ASPVE</name>
<dbReference type="Pfam" id="PF13424">
    <property type="entry name" value="TPR_12"/>
    <property type="match status" value="2"/>
</dbReference>
<dbReference type="PROSITE" id="PS50011">
    <property type="entry name" value="PROTEIN_KINASE_DOM"/>
    <property type="match status" value="1"/>
</dbReference>
<dbReference type="SUPFAM" id="SSF48452">
    <property type="entry name" value="TPR-like"/>
    <property type="match status" value="3"/>
</dbReference>
<dbReference type="InterPro" id="IPR008271">
    <property type="entry name" value="Ser/Thr_kinase_AS"/>
</dbReference>
<dbReference type="Pfam" id="PF13374">
    <property type="entry name" value="TPR_10"/>
    <property type="match status" value="1"/>
</dbReference>
<dbReference type="GeneID" id="63724280"/>
<dbReference type="STRING" id="1036611.A0A1L9PW40"/>
<keyword evidence="3" id="KW-1185">Reference proteome</keyword>
<dbReference type="Gene3D" id="1.25.40.10">
    <property type="entry name" value="Tetratricopeptide repeat domain"/>
    <property type="match status" value="3"/>
</dbReference>
<gene>
    <name evidence="2" type="ORF">ASPVEDRAFT_174970</name>
</gene>
<dbReference type="InterPro" id="IPR019734">
    <property type="entry name" value="TPR_rpt"/>
</dbReference>
<dbReference type="InterPro" id="IPR053137">
    <property type="entry name" value="NLR-like"/>
</dbReference>
<dbReference type="EMBL" id="KV878133">
    <property type="protein sequence ID" value="OJJ05741.1"/>
    <property type="molecule type" value="Genomic_DNA"/>
</dbReference>